<dbReference type="GO" id="GO:0051536">
    <property type="term" value="F:iron-sulfur cluster binding"/>
    <property type="evidence" value="ECO:0007669"/>
    <property type="project" value="UniProtKB-KW"/>
</dbReference>
<dbReference type="PANTHER" id="PTHR43742">
    <property type="entry name" value="TRIMETHYLAMINE-N-OXIDE REDUCTASE"/>
    <property type="match status" value="1"/>
</dbReference>
<dbReference type="Gene3D" id="2.40.40.20">
    <property type="match status" value="1"/>
</dbReference>
<dbReference type="Gene3D" id="2.20.25.90">
    <property type="entry name" value="ADC-like domains"/>
    <property type="match status" value="1"/>
</dbReference>
<keyword evidence="3" id="KW-0408">Iron</keyword>
<evidence type="ECO:0000313" key="7">
    <source>
        <dbReference type="Proteomes" id="UP000539350"/>
    </source>
</evidence>
<reference evidence="6 7" key="1">
    <citation type="submission" date="2020-07" db="EMBL/GenBank/DDBJ databases">
        <title>Halieaceae bacterium, F7430, whole genome shotgun sequencing project.</title>
        <authorList>
            <person name="Jiang S."/>
            <person name="Liu Z.W."/>
            <person name="Du Z.J."/>
        </authorList>
    </citation>
    <scope>NUCLEOTIDE SEQUENCE [LARGE SCALE GENOMIC DNA]</scope>
    <source>
        <strain evidence="6 7">F7430</strain>
    </source>
</reference>
<keyword evidence="2" id="KW-0479">Metal-binding</keyword>
<evidence type="ECO:0000259" key="5">
    <source>
        <dbReference type="PROSITE" id="PS51669"/>
    </source>
</evidence>
<dbReference type="Gene3D" id="3.40.228.10">
    <property type="entry name" value="Dimethylsulfoxide Reductase, domain 2"/>
    <property type="match status" value="1"/>
</dbReference>
<dbReference type="Pfam" id="PF01568">
    <property type="entry name" value="Molydop_binding"/>
    <property type="match status" value="1"/>
</dbReference>
<dbReference type="Gene3D" id="3.40.50.740">
    <property type="match status" value="1"/>
</dbReference>
<dbReference type="GO" id="GO:0043546">
    <property type="term" value="F:molybdopterin cofactor binding"/>
    <property type="evidence" value="ECO:0007669"/>
    <property type="project" value="InterPro"/>
</dbReference>
<protein>
    <submittedName>
        <fullName evidence="6">Molybdopterin-dependent oxidoreductase</fullName>
    </submittedName>
</protein>
<dbReference type="GO" id="GO:0016491">
    <property type="term" value="F:oxidoreductase activity"/>
    <property type="evidence" value="ECO:0007669"/>
    <property type="project" value="InterPro"/>
</dbReference>
<dbReference type="Pfam" id="PF00384">
    <property type="entry name" value="Molybdopterin"/>
    <property type="match status" value="1"/>
</dbReference>
<gene>
    <name evidence="6" type="ORF">H2508_08095</name>
</gene>
<dbReference type="InterPro" id="IPR006657">
    <property type="entry name" value="MoPterin_dinucl-bd_dom"/>
</dbReference>
<feature type="domain" description="4Fe-4S Mo/W bis-MGD-type" evidence="5">
    <location>
        <begin position="2"/>
        <end position="58"/>
    </location>
</feature>
<dbReference type="SUPFAM" id="SSF50692">
    <property type="entry name" value="ADC-like"/>
    <property type="match status" value="1"/>
</dbReference>
<dbReference type="RefSeq" id="WP_182171638.1">
    <property type="nucleotide sequence ID" value="NZ_JACFXU010000014.1"/>
</dbReference>
<dbReference type="InterPro" id="IPR006656">
    <property type="entry name" value="Mopterin_OxRdtase"/>
</dbReference>
<evidence type="ECO:0000256" key="3">
    <source>
        <dbReference type="ARBA" id="ARBA00023004"/>
    </source>
</evidence>
<dbReference type="GO" id="GO:0046872">
    <property type="term" value="F:metal ion binding"/>
    <property type="evidence" value="ECO:0007669"/>
    <property type="project" value="UniProtKB-KW"/>
</dbReference>
<dbReference type="InterPro" id="IPR009010">
    <property type="entry name" value="Asp_de-COase-like_dom_sf"/>
</dbReference>
<proteinExistence type="inferred from homology"/>
<dbReference type="EMBL" id="JACFXU010000014">
    <property type="protein sequence ID" value="MBA6413068.1"/>
    <property type="molecule type" value="Genomic_DNA"/>
</dbReference>
<comment type="caution">
    <text evidence="6">The sequence shown here is derived from an EMBL/GenBank/DDBJ whole genome shotgun (WGS) entry which is preliminary data.</text>
</comment>
<evidence type="ECO:0000256" key="2">
    <source>
        <dbReference type="ARBA" id="ARBA00022723"/>
    </source>
</evidence>
<organism evidence="6 7">
    <name type="scientific">Sediminihaliea albiluteola</name>
    <dbReference type="NCBI Taxonomy" id="2758564"/>
    <lineage>
        <taxon>Bacteria</taxon>
        <taxon>Pseudomonadati</taxon>
        <taxon>Pseudomonadota</taxon>
        <taxon>Gammaproteobacteria</taxon>
        <taxon>Cellvibrionales</taxon>
        <taxon>Halieaceae</taxon>
        <taxon>Sediminihaliea</taxon>
    </lineage>
</organism>
<dbReference type="InterPro" id="IPR006963">
    <property type="entry name" value="Mopterin_OxRdtase_4Fe-4S_dom"/>
</dbReference>
<name>A0A7W2TW85_9GAMM</name>
<dbReference type="SUPFAM" id="SSF53706">
    <property type="entry name" value="Formate dehydrogenase/DMSO reductase, domains 1-3"/>
    <property type="match status" value="1"/>
</dbReference>
<evidence type="ECO:0000256" key="4">
    <source>
        <dbReference type="ARBA" id="ARBA00023014"/>
    </source>
</evidence>
<dbReference type="PROSITE" id="PS51669">
    <property type="entry name" value="4FE4S_MOW_BIS_MGD"/>
    <property type="match status" value="1"/>
</dbReference>
<dbReference type="PANTHER" id="PTHR43742:SF6">
    <property type="entry name" value="OXIDOREDUCTASE YYAE-RELATED"/>
    <property type="match status" value="1"/>
</dbReference>
<dbReference type="SMART" id="SM00926">
    <property type="entry name" value="Molybdop_Fe4S4"/>
    <property type="match status" value="1"/>
</dbReference>
<accession>A0A7W2TW85</accession>
<dbReference type="Proteomes" id="UP000539350">
    <property type="component" value="Unassembled WGS sequence"/>
</dbReference>
<evidence type="ECO:0000256" key="1">
    <source>
        <dbReference type="ARBA" id="ARBA00010312"/>
    </source>
</evidence>
<keyword evidence="7" id="KW-1185">Reference proteome</keyword>
<dbReference type="Pfam" id="PF04879">
    <property type="entry name" value="Molybdop_Fe4S4"/>
    <property type="match status" value="1"/>
</dbReference>
<comment type="similarity">
    <text evidence="1">Belongs to the prokaryotic molybdopterin-containing oxidoreductase family.</text>
</comment>
<dbReference type="InterPro" id="IPR050612">
    <property type="entry name" value="Prok_Mopterin_Oxidored"/>
</dbReference>
<evidence type="ECO:0000313" key="6">
    <source>
        <dbReference type="EMBL" id="MBA6413068.1"/>
    </source>
</evidence>
<keyword evidence="4" id="KW-0411">Iron-sulfur</keyword>
<dbReference type="AlphaFoldDB" id="A0A7W2TW85"/>
<sequence length="735" mass="80048">MSRTVNSFCRACHACCGVLVDIEKGVPIRVRGDKENPLFQGFCCIKGQNYAAQRNSPNRLWYSQKRQPDGSYLPIPVDQAIDEIAVKLTSLIKEHGARSVAAYIGTFGSTSSSANSVMSGAWMTAIGSPMTFTSNTIDQPGKFVAAALFGRWMAPSHNFLQAQATLLIGMNPLVSMSGGIPHTNPGRHLTDALKRGMKLIVIDPRRSETARRAQIHLQPKPGADIPILAAMLQFIIDNELYDAEFVADNTTGLSSLRAALEVYTPEVVTELSGLDYEQITEAAREFATAGSGVATAGTGPNMSGNTTLLEYLVLCLNTLCGRWLRAGEQVTEPATLSEFVQPIAQAQSPSPEFAYGFGEQLRVRNLSSTAAGLPTAALPDEILLPGEGQVKALISHGGNPVSIWPDQVKAIESIRALELSVQIDLTMSTTARESDYVIAVRHPLEMPGITLTHEFMNSYAPGFGTTAPWAQYSPAVVEPPEDSDLLEDWQFFYRLAQRMELQLEATPILWHGTSGIEPWTVDMTHEPTTDDIFEFVTKAGRVSLEEVKQYPAGAIFADPAVIVAPKEANWEGRLDLANNEMMSNLMRSVHSGETKGAYPFRLVSRRQINVLNSSWHDNPGQVRGDSHNPAFMHPLDMEALELNNGMGISLSSEHGTISAVVKADKNLRRGVISMSHGWGGLPEQDQAFRDIGSNTGKLISNDSHYERYTGLPRMSNIPVAVKLLNESSSSPPNSL</sequence>